<evidence type="ECO:0000259" key="7">
    <source>
        <dbReference type="Pfam" id="PF01593"/>
    </source>
</evidence>
<dbReference type="AlphaFoldDB" id="A0A0U5JDS3"/>
<dbReference type="PANTHER" id="PTHR42923:SF3">
    <property type="entry name" value="PROTOPORPHYRINOGEN OXIDASE"/>
    <property type="match status" value="1"/>
</dbReference>
<proteinExistence type="inferred from homology"/>
<comment type="cofactor">
    <cofactor evidence="1 6">
        <name>FAD</name>
        <dbReference type="ChEBI" id="CHEBI:57692"/>
    </cofactor>
</comment>
<dbReference type="RefSeq" id="WP_059061886.1">
    <property type="nucleotide sequence ID" value="NZ_LN879502.1"/>
</dbReference>
<dbReference type="InterPro" id="IPR050464">
    <property type="entry name" value="Zeta_carotene_desat/Oxidored"/>
</dbReference>
<dbReference type="KEGG" id="pnl:PNK_2058"/>
<dbReference type="GO" id="GO:0005737">
    <property type="term" value="C:cytoplasm"/>
    <property type="evidence" value="ECO:0007669"/>
    <property type="project" value="UniProtKB-SubCell"/>
</dbReference>
<comment type="catalytic activity">
    <reaction evidence="6">
        <text>coproporphyrinogen III + 3 O2 = coproporphyrin III + 3 H2O2</text>
        <dbReference type="Rhea" id="RHEA:43436"/>
        <dbReference type="ChEBI" id="CHEBI:15379"/>
        <dbReference type="ChEBI" id="CHEBI:16240"/>
        <dbReference type="ChEBI" id="CHEBI:57309"/>
        <dbReference type="ChEBI" id="CHEBI:131725"/>
        <dbReference type="EC" id="1.3.3.15"/>
    </reaction>
</comment>
<dbReference type="NCBIfam" id="TIGR00562">
    <property type="entry name" value="proto_IX_ox"/>
    <property type="match status" value="1"/>
</dbReference>
<dbReference type="SUPFAM" id="SSF51905">
    <property type="entry name" value="FAD/NAD(P)-binding domain"/>
    <property type="match status" value="1"/>
</dbReference>
<comment type="similarity">
    <text evidence="6">Belongs to the protoporphyrinogen/coproporphyrinogen oxidase family. Coproporphyrinogen III oxidase subfamily.</text>
</comment>
<sequence>MVRPKQIVILGAGISGLTTAWFLKQFLDEAVRITVVEKSCRAGGWIESLRLQEFLFEQGPRSCRTKGNGRETLRLVEELGLQDQIIAAHPSARSRFVYHQKSLHSLPSHPLAMPFNPLMKGWLKACWRDWTSPKSAEEDESLYAFFSRRLGSDWCNRLIDPFISGIYAGDSRKLSIQSCFPVLWQWEQEHGSLLKGAWRHPRRPPSESAFVSKWEKEPIFSFKQGMERLTNELAKQLEEIIRFSCEPKAIQFTSKEVRITLTSGEQIEADHVISAIPALSLAPLLASHSTLAEQLQAIPYATLMVVNLGYRKKILKSDGFGYLIPSQEKEAILGCVFDSCVFPQQNACEEETRLTVMIGGTRYPEVETYSEKRGKEIALEAMQNHLGIDAEPDVAYVRLARQAIPQYEVGHQHLLSSLRRQLASLQRLTLTGNSFDGVSVNDRVAQARILAEDFARSSS</sequence>
<dbReference type="GO" id="GO:0006783">
    <property type="term" value="P:heme biosynthetic process"/>
    <property type="evidence" value="ECO:0007669"/>
    <property type="project" value="UniProtKB-UniRule"/>
</dbReference>
<evidence type="ECO:0000313" key="9">
    <source>
        <dbReference type="Proteomes" id="UP000069902"/>
    </source>
</evidence>
<dbReference type="EMBL" id="LN879502">
    <property type="protein sequence ID" value="CUI17662.1"/>
    <property type="molecule type" value="Genomic_DNA"/>
</dbReference>
<dbReference type="PATRIC" id="fig|389348.3.peg.2312"/>
<dbReference type="Proteomes" id="UP000069902">
    <property type="component" value="Chromosome cPNK"/>
</dbReference>
<dbReference type="SUPFAM" id="SSF54373">
    <property type="entry name" value="FAD-linked reductases, C-terminal domain"/>
    <property type="match status" value="1"/>
</dbReference>
<dbReference type="InterPro" id="IPR004572">
    <property type="entry name" value="Protoporphyrinogen_oxidase"/>
</dbReference>
<keyword evidence="9" id="KW-1185">Reference proteome</keyword>
<accession>A0A0U5JDS3</accession>
<dbReference type="PANTHER" id="PTHR42923">
    <property type="entry name" value="PROTOPORPHYRINOGEN OXIDASE"/>
    <property type="match status" value="1"/>
</dbReference>
<evidence type="ECO:0000256" key="6">
    <source>
        <dbReference type="RuleBase" id="RU364052"/>
    </source>
</evidence>
<dbReference type="Pfam" id="PF01593">
    <property type="entry name" value="Amino_oxidase"/>
    <property type="match status" value="1"/>
</dbReference>
<keyword evidence="2 6" id="KW-0285">Flavoprotein</keyword>
<dbReference type="InParanoid" id="A0A0U5JDS3"/>
<organism evidence="8 9">
    <name type="scientific">Candidatus Protochlamydia naegleriophila</name>
    <dbReference type="NCBI Taxonomy" id="389348"/>
    <lineage>
        <taxon>Bacteria</taxon>
        <taxon>Pseudomonadati</taxon>
        <taxon>Chlamydiota</taxon>
        <taxon>Chlamydiia</taxon>
        <taxon>Parachlamydiales</taxon>
        <taxon>Parachlamydiaceae</taxon>
        <taxon>Candidatus Protochlamydia</taxon>
    </lineage>
</organism>
<evidence type="ECO:0000313" key="8">
    <source>
        <dbReference type="EMBL" id="CUI17662.1"/>
    </source>
</evidence>
<keyword evidence="6" id="KW-0963">Cytoplasm</keyword>
<keyword evidence="5 6" id="KW-0350">Heme biosynthesis</keyword>
<comment type="pathway">
    <text evidence="6">Porphyrin-containing compound metabolism; protoheme biosynthesis.</text>
</comment>
<gene>
    <name evidence="8" type="primary">hemY</name>
    <name evidence="8" type="ORF">PNK_2058</name>
</gene>
<dbReference type="GO" id="GO:0004729">
    <property type="term" value="F:oxygen-dependent protoporphyrinogen oxidase activity"/>
    <property type="evidence" value="ECO:0007669"/>
    <property type="project" value="UniProtKB-UniRule"/>
</dbReference>
<evidence type="ECO:0000256" key="1">
    <source>
        <dbReference type="ARBA" id="ARBA00001974"/>
    </source>
</evidence>
<evidence type="ECO:0000256" key="3">
    <source>
        <dbReference type="ARBA" id="ARBA00022827"/>
    </source>
</evidence>
<dbReference type="InterPro" id="IPR002937">
    <property type="entry name" value="Amino_oxidase"/>
</dbReference>
<comment type="subcellular location">
    <subcellularLocation>
        <location evidence="6">Cytoplasm</location>
    </subcellularLocation>
</comment>
<keyword evidence="3 6" id="KW-0274">FAD</keyword>
<comment type="function">
    <text evidence="6">Involved in coproporphyrin-dependent heme b biosynthesis. Catalyzes the oxidation of coproporphyrinogen III to coproporphyrin III.</text>
</comment>
<dbReference type="STRING" id="389348.PNK_2058"/>
<evidence type="ECO:0000256" key="4">
    <source>
        <dbReference type="ARBA" id="ARBA00023002"/>
    </source>
</evidence>
<evidence type="ECO:0000256" key="2">
    <source>
        <dbReference type="ARBA" id="ARBA00022630"/>
    </source>
</evidence>
<dbReference type="UniPathway" id="UPA00252"/>
<protein>
    <recommendedName>
        <fullName evidence="6">Coproporphyrinogen III oxidase</fullName>
        <ecNumber evidence="6">1.3.3.15</ecNumber>
    </recommendedName>
</protein>
<reference evidence="9" key="1">
    <citation type="submission" date="2015-09" db="EMBL/GenBank/DDBJ databases">
        <authorList>
            <person name="Bertelli C."/>
        </authorList>
    </citation>
    <scope>NUCLEOTIDE SEQUENCE [LARGE SCALE GENOMIC DNA]</scope>
    <source>
        <strain evidence="9">KNic</strain>
    </source>
</reference>
<evidence type="ECO:0000256" key="5">
    <source>
        <dbReference type="ARBA" id="ARBA00023133"/>
    </source>
</evidence>
<dbReference type="EC" id="1.3.3.15" evidence="6"/>
<name>A0A0U5JDS3_9BACT</name>
<keyword evidence="4 6" id="KW-0560">Oxidoreductase</keyword>
<dbReference type="Gene3D" id="3.50.50.60">
    <property type="entry name" value="FAD/NAD(P)-binding domain"/>
    <property type="match status" value="1"/>
</dbReference>
<feature type="domain" description="Amine oxidase" evidence="7">
    <location>
        <begin position="14"/>
        <end position="448"/>
    </location>
</feature>
<dbReference type="InterPro" id="IPR036188">
    <property type="entry name" value="FAD/NAD-bd_sf"/>
</dbReference>